<keyword evidence="4 8" id="KW-0460">Magnesium</keyword>
<keyword evidence="2 8" id="KW-0479">Metal-binding</keyword>
<evidence type="ECO:0000256" key="3">
    <source>
        <dbReference type="ARBA" id="ARBA00022741"/>
    </source>
</evidence>
<dbReference type="GO" id="GO:0043022">
    <property type="term" value="F:ribosome binding"/>
    <property type="evidence" value="ECO:0007669"/>
    <property type="project" value="TreeGrafter"/>
</dbReference>
<comment type="similarity">
    <text evidence="6">Belongs to the TRAFAC class OBG-HflX-like GTPase superfamily. HflX GTPase family.</text>
</comment>
<dbReference type="PROSITE" id="PS51705">
    <property type="entry name" value="G_HFLX"/>
    <property type="match status" value="1"/>
</dbReference>
<dbReference type="NCBIfam" id="TIGR03156">
    <property type="entry name" value="GTP_HflX"/>
    <property type="match status" value="1"/>
</dbReference>
<protein>
    <recommendedName>
        <fullName evidence="6">GTPase HflX</fullName>
    </recommendedName>
    <alternativeName>
        <fullName evidence="6">GTP-binding protein HflX</fullName>
    </alternativeName>
</protein>
<feature type="binding site" evidence="8">
    <location>
        <position position="217"/>
    </location>
    <ligand>
        <name>Mg(2+)</name>
        <dbReference type="ChEBI" id="CHEBI:18420"/>
    </ligand>
</feature>
<dbReference type="InterPro" id="IPR025121">
    <property type="entry name" value="GTPase_HflX_N"/>
</dbReference>
<dbReference type="FunFam" id="3.40.50.11060:FF:000001">
    <property type="entry name" value="GTPase HflX"/>
    <property type="match status" value="1"/>
</dbReference>
<dbReference type="Pfam" id="PF16360">
    <property type="entry name" value="GTP-bdg_M"/>
    <property type="match status" value="1"/>
</dbReference>
<organism evidence="9 10">
    <name type="scientific">Weissella koreensis</name>
    <dbReference type="NCBI Taxonomy" id="165096"/>
    <lineage>
        <taxon>Bacteria</taxon>
        <taxon>Bacillati</taxon>
        <taxon>Bacillota</taxon>
        <taxon>Bacilli</taxon>
        <taxon>Lactobacillales</taxon>
        <taxon>Lactobacillaceae</taxon>
        <taxon>Weissella</taxon>
    </lineage>
</organism>
<dbReference type="Proteomes" id="UP000516446">
    <property type="component" value="Chromosome"/>
</dbReference>
<proteinExistence type="inferred from homology"/>
<dbReference type="PRINTS" id="PR00326">
    <property type="entry name" value="GTP1OBG"/>
</dbReference>
<feature type="binding site" evidence="7">
    <location>
        <begin position="264"/>
        <end position="267"/>
    </location>
    <ligand>
        <name>GTP</name>
        <dbReference type="ChEBI" id="CHEBI:37565"/>
    </ligand>
</feature>
<comment type="subcellular location">
    <subcellularLocation>
        <location evidence="6">Cytoplasm</location>
    </subcellularLocation>
    <text evidence="6">May associate with membranes.</text>
</comment>
<dbReference type="Pfam" id="PF13167">
    <property type="entry name" value="GTP-bdg_N"/>
    <property type="match status" value="1"/>
</dbReference>
<dbReference type="PANTHER" id="PTHR10229:SF4">
    <property type="entry name" value="GTPASE HFLX"/>
    <property type="match status" value="1"/>
</dbReference>
<dbReference type="SUPFAM" id="SSF52540">
    <property type="entry name" value="P-loop containing nucleoside triphosphate hydrolases"/>
    <property type="match status" value="1"/>
</dbReference>
<dbReference type="GO" id="GO:0003924">
    <property type="term" value="F:GTPase activity"/>
    <property type="evidence" value="ECO:0007669"/>
    <property type="project" value="UniProtKB-UniRule"/>
</dbReference>
<evidence type="ECO:0000313" key="10">
    <source>
        <dbReference type="Proteomes" id="UP000516446"/>
    </source>
</evidence>
<feature type="binding site" evidence="7">
    <location>
        <begin position="330"/>
        <end position="333"/>
    </location>
    <ligand>
        <name>GTP</name>
        <dbReference type="ChEBI" id="CHEBI:37565"/>
    </ligand>
</feature>
<dbReference type="PIRSF" id="PIRSF006809">
    <property type="entry name" value="GTP-binding_hflX_prd"/>
    <property type="match status" value="1"/>
</dbReference>
<dbReference type="Gene3D" id="3.40.50.300">
    <property type="entry name" value="P-loop containing nucleotide triphosphate hydrolases"/>
    <property type="match status" value="1"/>
</dbReference>
<dbReference type="HAMAP" id="MF_00900">
    <property type="entry name" value="GTPase_HflX"/>
    <property type="match status" value="1"/>
</dbReference>
<keyword evidence="5 6" id="KW-0342">GTP-binding</keyword>
<dbReference type="CDD" id="cd01878">
    <property type="entry name" value="HflX"/>
    <property type="match status" value="1"/>
</dbReference>
<dbReference type="InterPro" id="IPR030394">
    <property type="entry name" value="G_HFLX_dom"/>
</dbReference>
<comment type="subunit">
    <text evidence="6">Monomer. Associates with the 50S ribosomal subunit.</text>
</comment>
<evidence type="ECO:0000256" key="7">
    <source>
        <dbReference type="PIRSR" id="PIRSR006809-1"/>
    </source>
</evidence>
<reference evidence="9 10" key="1">
    <citation type="submission" date="2019-08" db="EMBL/GenBank/DDBJ databases">
        <authorList>
            <person name="Chang H.C."/>
            <person name="Mun S.Y."/>
        </authorList>
    </citation>
    <scope>NUCLEOTIDE SEQUENCE [LARGE SCALE GENOMIC DNA]</scope>
    <source>
        <strain evidence="9 10">SK</strain>
    </source>
</reference>
<evidence type="ECO:0000256" key="8">
    <source>
        <dbReference type="PIRSR" id="PIRSR006809-2"/>
    </source>
</evidence>
<dbReference type="GO" id="GO:0005737">
    <property type="term" value="C:cytoplasm"/>
    <property type="evidence" value="ECO:0007669"/>
    <property type="project" value="UniProtKB-SubCell"/>
</dbReference>
<name>A0A7H1ML19_9LACO</name>
<dbReference type="GO" id="GO:0046872">
    <property type="term" value="F:metal ion binding"/>
    <property type="evidence" value="ECO:0007669"/>
    <property type="project" value="UniProtKB-KW"/>
</dbReference>
<dbReference type="InterPro" id="IPR006073">
    <property type="entry name" value="GTP-bd"/>
</dbReference>
<feature type="binding site" evidence="7">
    <location>
        <begin position="351"/>
        <end position="353"/>
    </location>
    <ligand>
        <name>GTP</name>
        <dbReference type="ChEBI" id="CHEBI:37565"/>
    </ligand>
</feature>
<evidence type="ECO:0000256" key="4">
    <source>
        <dbReference type="ARBA" id="ARBA00022842"/>
    </source>
</evidence>
<dbReference type="AlphaFoldDB" id="A0A7H1ML19"/>
<keyword evidence="1 6" id="KW-0963">Cytoplasm</keyword>
<dbReference type="InterPro" id="IPR016496">
    <property type="entry name" value="GTPase_HflX"/>
</dbReference>
<feature type="binding site" evidence="8">
    <location>
        <position position="244"/>
    </location>
    <ligand>
        <name>Mg(2+)</name>
        <dbReference type="ChEBI" id="CHEBI:18420"/>
    </ligand>
</feature>
<evidence type="ECO:0000313" key="9">
    <source>
        <dbReference type="EMBL" id="QNT64155.1"/>
    </source>
</evidence>
<dbReference type="Gene3D" id="3.40.50.11060">
    <property type="entry name" value="GTPase HflX, N-terminal domain"/>
    <property type="match status" value="1"/>
</dbReference>
<dbReference type="InterPro" id="IPR032305">
    <property type="entry name" value="GTP-bd_M"/>
</dbReference>
<dbReference type="EMBL" id="CP043431">
    <property type="protein sequence ID" value="QNT64155.1"/>
    <property type="molecule type" value="Genomic_DNA"/>
</dbReference>
<keyword evidence="3 6" id="KW-0547">Nucleotide-binding</keyword>
<comment type="function">
    <text evidence="6">GTPase that associates with the 50S ribosomal subunit and may have a role during protein synthesis or ribosome biogenesis.</text>
</comment>
<dbReference type="InterPro" id="IPR042108">
    <property type="entry name" value="GTPase_HflX_N_sf"/>
</dbReference>
<dbReference type="RefSeq" id="WP_006845874.1">
    <property type="nucleotide sequence ID" value="NZ_CP026847.1"/>
</dbReference>
<dbReference type="Pfam" id="PF01926">
    <property type="entry name" value="MMR_HSR1"/>
    <property type="match status" value="1"/>
</dbReference>
<keyword evidence="10" id="KW-1185">Reference proteome</keyword>
<dbReference type="PANTHER" id="PTHR10229">
    <property type="entry name" value="GTP-BINDING PROTEIN HFLX"/>
    <property type="match status" value="1"/>
</dbReference>
<evidence type="ECO:0000256" key="2">
    <source>
        <dbReference type="ARBA" id="ARBA00022723"/>
    </source>
</evidence>
<comment type="cofactor">
    <cofactor evidence="8">
        <name>Mg(2+)</name>
        <dbReference type="ChEBI" id="CHEBI:18420"/>
    </cofactor>
</comment>
<evidence type="ECO:0000256" key="1">
    <source>
        <dbReference type="ARBA" id="ARBA00022490"/>
    </source>
</evidence>
<dbReference type="GO" id="GO:0005525">
    <property type="term" value="F:GTP binding"/>
    <property type="evidence" value="ECO:0007669"/>
    <property type="project" value="UniProtKB-UniRule"/>
</dbReference>
<dbReference type="InterPro" id="IPR027417">
    <property type="entry name" value="P-loop_NTPase"/>
</dbReference>
<gene>
    <name evidence="6 9" type="primary">hflX</name>
    <name evidence="9" type="ORF">FY536_02205</name>
</gene>
<evidence type="ECO:0000256" key="5">
    <source>
        <dbReference type="ARBA" id="ARBA00023134"/>
    </source>
</evidence>
<evidence type="ECO:0000256" key="6">
    <source>
        <dbReference type="HAMAP-Rule" id="MF_00900"/>
    </source>
</evidence>
<dbReference type="Gene3D" id="6.10.250.2860">
    <property type="match status" value="1"/>
</dbReference>
<feature type="binding site" evidence="7">
    <location>
        <begin position="210"/>
        <end position="217"/>
    </location>
    <ligand>
        <name>GTP</name>
        <dbReference type="ChEBI" id="CHEBI:37565"/>
    </ligand>
</feature>
<accession>A0A7H1ML19</accession>
<sequence length="427" mass="47907">MHENEENPRVAVLLIGLDRNDPQFDYQMTELANLTEANQMEVVSTLTQKLDRPVAATYFGKGKVEELKEAVAFHEVTMVVANDELSPSQIRNLEAQTGASILDRTALILDIFASRAKTRLAQLQIEMAQLQYQLPRLRTSMNVRLDQQTGGGGGSFTSRGSGETKLETNRRLIEHQISMIKKEITEIEADDQNRRKYRDKQAIKSVALVGYTNAGKSTYMNELVKRYGENQEKTVFQADMLFATLETSVRKLNLPDNQTFLLSDTVGFVSKLPHNLVAAFRATLAEAAQADVLLQVVDYSDPNYKAMMDTTTQTLKEIGITDLPMITVYNKADRMIDIKYPERTDDTLILSALDSSSLDMLVDTLHQKLFADLKEYTLLIPFSDGQIVAALNDDANVTSTEYLEEGTQMNVILTPVEASRLAQYIQE</sequence>